<dbReference type="InterPro" id="IPR013324">
    <property type="entry name" value="RNA_pol_sigma_r3/r4-like"/>
</dbReference>
<keyword evidence="3" id="KW-0731">Sigma factor</keyword>
<evidence type="ECO:0000259" key="7">
    <source>
        <dbReference type="Pfam" id="PF08281"/>
    </source>
</evidence>
<sequence>MDPAEDEELMLASGRGDRAAFAKLVRNHLGRSNAIAVRMLGSAAEAEEVVQEAFLRVWQKAPTWRKDGGARVSTWLARVIVNLCIDRRRRARSVPLEEVPEMADTAPGADDVLALEERRQRVAAALAELPDRQRAAVVLSYYEGLSNAEVAGALEISVGAVESLLVRARRSLAGLLADLARTEGVVT</sequence>
<evidence type="ECO:0000313" key="8">
    <source>
        <dbReference type="EMBL" id="QEX18683.1"/>
    </source>
</evidence>
<organism evidence="8 9">
    <name type="scientific">Hypericibacter terrae</name>
    <dbReference type="NCBI Taxonomy" id="2602015"/>
    <lineage>
        <taxon>Bacteria</taxon>
        <taxon>Pseudomonadati</taxon>
        <taxon>Pseudomonadota</taxon>
        <taxon>Alphaproteobacteria</taxon>
        <taxon>Rhodospirillales</taxon>
        <taxon>Dongiaceae</taxon>
        <taxon>Hypericibacter</taxon>
    </lineage>
</organism>
<dbReference type="PANTHER" id="PTHR43133">
    <property type="entry name" value="RNA POLYMERASE ECF-TYPE SIGMA FACTO"/>
    <property type="match status" value="1"/>
</dbReference>
<accession>A0A5J6MMU0</accession>
<dbReference type="SUPFAM" id="SSF88659">
    <property type="entry name" value="Sigma3 and sigma4 domains of RNA polymerase sigma factors"/>
    <property type="match status" value="1"/>
</dbReference>
<dbReference type="Pfam" id="PF04542">
    <property type="entry name" value="Sigma70_r2"/>
    <property type="match status" value="1"/>
</dbReference>
<dbReference type="GO" id="GO:0006352">
    <property type="term" value="P:DNA-templated transcription initiation"/>
    <property type="evidence" value="ECO:0007669"/>
    <property type="project" value="InterPro"/>
</dbReference>
<dbReference type="NCBIfam" id="NF004113">
    <property type="entry name" value="PRK05602.1"/>
    <property type="match status" value="1"/>
</dbReference>
<dbReference type="SUPFAM" id="SSF88946">
    <property type="entry name" value="Sigma2 domain of RNA polymerase sigma factors"/>
    <property type="match status" value="1"/>
</dbReference>
<dbReference type="KEGG" id="htq:FRZ44_39930"/>
<evidence type="ECO:0000256" key="3">
    <source>
        <dbReference type="ARBA" id="ARBA00023082"/>
    </source>
</evidence>
<keyword evidence="9" id="KW-1185">Reference proteome</keyword>
<dbReference type="PANTHER" id="PTHR43133:SF8">
    <property type="entry name" value="RNA POLYMERASE SIGMA FACTOR HI_1459-RELATED"/>
    <property type="match status" value="1"/>
</dbReference>
<evidence type="ECO:0000256" key="4">
    <source>
        <dbReference type="ARBA" id="ARBA00023125"/>
    </source>
</evidence>
<dbReference type="Pfam" id="PF08281">
    <property type="entry name" value="Sigma70_r4_2"/>
    <property type="match status" value="1"/>
</dbReference>
<evidence type="ECO:0000256" key="1">
    <source>
        <dbReference type="ARBA" id="ARBA00010641"/>
    </source>
</evidence>
<protein>
    <submittedName>
        <fullName evidence="8">RNA polymerase sigma subunit ECF family protein</fullName>
    </submittedName>
</protein>
<dbReference type="Proteomes" id="UP000326202">
    <property type="component" value="Chromosome"/>
</dbReference>
<evidence type="ECO:0000256" key="5">
    <source>
        <dbReference type="ARBA" id="ARBA00023163"/>
    </source>
</evidence>
<dbReference type="InterPro" id="IPR039425">
    <property type="entry name" value="RNA_pol_sigma-70-like"/>
</dbReference>
<dbReference type="InterPro" id="IPR036388">
    <property type="entry name" value="WH-like_DNA-bd_sf"/>
</dbReference>
<feature type="domain" description="RNA polymerase sigma factor 70 region 4 type 2" evidence="7">
    <location>
        <begin position="120"/>
        <end position="172"/>
    </location>
</feature>
<dbReference type="NCBIfam" id="TIGR02937">
    <property type="entry name" value="sigma70-ECF"/>
    <property type="match status" value="1"/>
</dbReference>
<keyword evidence="4" id="KW-0238">DNA-binding</keyword>
<keyword evidence="5" id="KW-0804">Transcription</keyword>
<gene>
    <name evidence="8" type="ORF">FRZ44_39930</name>
</gene>
<dbReference type="AlphaFoldDB" id="A0A5J6MMU0"/>
<evidence type="ECO:0000259" key="6">
    <source>
        <dbReference type="Pfam" id="PF04542"/>
    </source>
</evidence>
<dbReference type="Gene3D" id="1.10.1740.10">
    <property type="match status" value="1"/>
</dbReference>
<dbReference type="OrthoDB" id="9780326at2"/>
<dbReference type="CDD" id="cd06171">
    <property type="entry name" value="Sigma70_r4"/>
    <property type="match status" value="1"/>
</dbReference>
<dbReference type="GO" id="GO:0016987">
    <property type="term" value="F:sigma factor activity"/>
    <property type="evidence" value="ECO:0007669"/>
    <property type="project" value="UniProtKB-KW"/>
</dbReference>
<dbReference type="EMBL" id="CP042906">
    <property type="protein sequence ID" value="QEX18683.1"/>
    <property type="molecule type" value="Genomic_DNA"/>
</dbReference>
<proteinExistence type="inferred from homology"/>
<evidence type="ECO:0000313" key="9">
    <source>
        <dbReference type="Proteomes" id="UP000326202"/>
    </source>
</evidence>
<dbReference type="InterPro" id="IPR013249">
    <property type="entry name" value="RNA_pol_sigma70_r4_t2"/>
</dbReference>
<dbReference type="RefSeq" id="WP_151178812.1">
    <property type="nucleotide sequence ID" value="NZ_CP042906.1"/>
</dbReference>
<keyword evidence="2" id="KW-0805">Transcription regulation</keyword>
<dbReference type="InterPro" id="IPR007627">
    <property type="entry name" value="RNA_pol_sigma70_r2"/>
</dbReference>
<reference evidence="8 9" key="1">
    <citation type="submission" date="2019-08" db="EMBL/GenBank/DDBJ databases">
        <title>Hyperibacter terrae gen. nov., sp. nov. and Hyperibacter viscosus sp. nov., two new members in the family Rhodospirillaceae isolated from the rhizosphere of Hypericum perforatum.</title>
        <authorList>
            <person name="Noviana Z."/>
        </authorList>
    </citation>
    <scope>NUCLEOTIDE SEQUENCE [LARGE SCALE GENOMIC DNA]</scope>
    <source>
        <strain evidence="8 9">R5913</strain>
    </source>
</reference>
<evidence type="ECO:0000256" key="2">
    <source>
        <dbReference type="ARBA" id="ARBA00023015"/>
    </source>
</evidence>
<comment type="similarity">
    <text evidence="1">Belongs to the sigma-70 factor family. ECF subfamily.</text>
</comment>
<dbReference type="InterPro" id="IPR014284">
    <property type="entry name" value="RNA_pol_sigma-70_dom"/>
</dbReference>
<dbReference type="GO" id="GO:0003677">
    <property type="term" value="F:DNA binding"/>
    <property type="evidence" value="ECO:0007669"/>
    <property type="project" value="UniProtKB-KW"/>
</dbReference>
<dbReference type="Gene3D" id="1.10.10.10">
    <property type="entry name" value="Winged helix-like DNA-binding domain superfamily/Winged helix DNA-binding domain"/>
    <property type="match status" value="1"/>
</dbReference>
<feature type="domain" description="RNA polymerase sigma-70 region 2" evidence="6">
    <location>
        <begin position="24"/>
        <end position="92"/>
    </location>
</feature>
<dbReference type="InterPro" id="IPR013325">
    <property type="entry name" value="RNA_pol_sigma_r2"/>
</dbReference>
<name>A0A5J6MMU0_9PROT</name>